<gene>
    <name evidence="1" type="ORF">CFK40_09305</name>
</gene>
<evidence type="ECO:0000313" key="1">
    <source>
        <dbReference type="EMBL" id="ASN05199.1"/>
    </source>
</evidence>
<proteinExistence type="predicted"/>
<keyword evidence="2" id="KW-1185">Reference proteome</keyword>
<dbReference type="RefSeq" id="WP_089532049.1">
    <property type="nucleotide sequence ID" value="NZ_CP022437.1"/>
</dbReference>
<dbReference type="Pfam" id="PF14006">
    <property type="entry name" value="YqzL"/>
    <property type="match status" value="1"/>
</dbReference>
<reference evidence="1 2" key="1">
    <citation type="journal article" date="2003" name="Int. J. Syst. Evol. Microbiol.">
        <title>Virgibacillus carmonensis sp. nov., Virgibacillus necropolis sp. nov. and Virgibacillus picturae sp. nov., three novel species isolated from deteriorated mural paintings, transfer of the species of the genus salibacillus to Virgibacillus, as Virgibacillus marismortui comb. nov. and Virgibacillus salexigens comb. nov., and emended description of the genus Virgibacillus.</title>
        <authorList>
            <person name="Heyrman J."/>
            <person name="Logan N.A."/>
            <person name="Busse H.J."/>
            <person name="Balcaen A."/>
            <person name="Lebbe L."/>
            <person name="Rodriguez-Diaz M."/>
            <person name="Swings J."/>
            <person name="De Vos P."/>
        </authorList>
    </citation>
    <scope>NUCLEOTIDE SEQUENCE [LARGE SCALE GENOMIC DNA]</scope>
    <source>
        <strain evidence="1 2">LMG 19488</strain>
    </source>
</reference>
<sequence>MVDLTWRLFSHTGNIETYLLWKELESDSSIHTSAQNENEVNEEINTKM</sequence>
<accession>A0A221MC66</accession>
<evidence type="ECO:0000313" key="2">
    <source>
        <dbReference type="Proteomes" id="UP000204391"/>
    </source>
</evidence>
<organism evidence="1 2">
    <name type="scientific">Virgibacillus necropolis</name>
    <dbReference type="NCBI Taxonomy" id="163877"/>
    <lineage>
        <taxon>Bacteria</taxon>
        <taxon>Bacillati</taxon>
        <taxon>Bacillota</taxon>
        <taxon>Bacilli</taxon>
        <taxon>Bacillales</taxon>
        <taxon>Bacillaceae</taxon>
        <taxon>Virgibacillus</taxon>
    </lineage>
</organism>
<name>A0A221MC66_9BACI</name>
<dbReference type="OrthoDB" id="1650227at2"/>
<protein>
    <submittedName>
        <fullName evidence="1">YqzL family protein</fullName>
    </submittedName>
</protein>
<dbReference type="InterPro" id="IPR025617">
    <property type="entry name" value="YqzL"/>
</dbReference>
<dbReference type="EMBL" id="CP022437">
    <property type="protein sequence ID" value="ASN05199.1"/>
    <property type="molecule type" value="Genomic_DNA"/>
</dbReference>
<dbReference type="AlphaFoldDB" id="A0A221MC66"/>
<dbReference type="Proteomes" id="UP000204391">
    <property type="component" value="Chromosome"/>
</dbReference>
<dbReference type="KEGG" id="vne:CFK40_09305"/>